<feature type="compositionally biased region" description="Polar residues" evidence="13">
    <location>
        <begin position="1155"/>
        <end position="1168"/>
    </location>
</feature>
<dbReference type="PROSITE" id="PS01095">
    <property type="entry name" value="GH18_1"/>
    <property type="match status" value="1"/>
</dbReference>
<sequence>MDWESRTVSLLLCLSILLATIHNGNAERKIVCYYTNWSIYRPGTAKFSPQNINPYLCTHLIYAFGGFTKDNALKPFDKYQDIEKGGYAKFTGLKTYNKNLKTLLAVGGWNEGSSRFSPMVADPERRREFVKNAVKFLRKNHFDGLDLDWEYPAFRDGGKPRDKDNYASLVQELREEFEREASKTGRPRLLLTMAMPAGVEYIDKGYDVPRLNEHLDFINLLSYDYHSSYESAVDHHSPLYPLEEDNEYNYDAELTIDYTVKYLLKKGAASEKIVLGIPTYGRSYTLFNEDATDLGSPADGPGVEGEATREKGYLAYYEICEGLAQSDEWEVIQPNPKAMGPYAYKGDQWVGYDDENIVRLKARYVNEKNLGGIMFWTIDNDDFRGRCHDRPYPLIEAAKEALLTDSSNTIQRSKTTVDARKKPRVQGGQSDTVGRKSFRRGSGKSTTTAAPPPRTRVFSSRPSYRTFSRPKASEEEKEEQRSVDRRSYDSTSSVDEEGSSEGGNAVRAASKNGRPGSKSKRRPSKDRSSRNRTKQTGNNDSSEGSLSNRLTTPEPPTTPDPGTDFKCEDEGFFPHPRDCKKYFWCLESGPGGLGVIAHQFTCPSGLVFNKAADSCDYPRNVICPKSKTSQSAASTTRAPIVAATSRTTYLYSTTRRPPSTEKPDTEEEEYEYYDDVDDEQTEEEEAKEKEEKEEREASTTPKALLYKTISRGRPSTSTTTTEAPFERNEPDKISDIEEDEEDPKVIKELIMLIKKAGGIEQLEKQLLLQDKNPENESGAKSGNENATPATISRSLYERVLSRQAGKITSKQRVSTNRANGPGSAQFEGLDELPEVKGLRRSQKPQYVTIERAKSPTKESPTEDEQDDEEEHLDEDNTDVASSEEQTISNPFVVDSALHRATPSYVSIRRPRPSISSRNENDVEEKVKDTEGDAPVSSQRRRPGSVFPKSSESSSSSESIGGQESRSPATEQNAQTTKSRYVSVQRFRSTTPYSTEVAPVSQEPTTKKSIVSRSEEEEEEEVQKSRNDQNVTTTTTTTTSTTIATSTVTNIVSSTPNDIVIDSETEKPIPTTTPGASSTTVAESTVKLVEDSATEILLTTVPASLPATLSAPSARIGTASVSQPRPFGFNRRNRPSAESTTTPLPPFTDQVRPKVSISSRNQTRSTSHAGSRDRPRPITERSRNRGTSRYTPPTFRVRSEVSSDAVISRERVRTTEPTVGTTASAAKRRLRRPSSKTIKESRNVANELEDSPIVRIVQAQPGWRRSLSPRSRNTIKVDETDSDRITNIKVFRKPATANKDQARARYTRKRNNVEIGESEAVEEKTSSTSASKDVVTVTTSKRPTIVNSSVDGSLVDEGSVRMTIPPTEVRETTRTTNGSEIEASTQELAMENEVIPVTDDRLDAGQGITTIATPNDDVKLEDFDPNVVKIVFPANNTEAVQLGEESTNAVVPRRRKVLLRRRLVMSHGLEEEEEEEEENKPIPRRRKVIKRVRPAQSTASTVDLLRSRSTTPAVDPTSTIAVETLDVSTTETIDDFTGVALETSTPDNAGFSDIDVATMASTIVDNVTAIVMESSADTAAATESTMATKFLINFTEANDVSDEVTTGVPTVITPSIYVDSRPVSPRLEVYNRTYYLDSRYVRKKFVRRRPVVSSSSENGTDSRYSNLETSTSAPVINTKNDLAGLSKRRKTLFVRRRPVSFTTENARTTGLDDEEETPRDVESATSRIDETLSIERESEAFWSRYIAPSVERSSSTFDEKGATLQEKEEARQSSFNNDRSPEIRSRYRATDPRERSSLHSFDSLPQESEEPNDPKSRYQSFRQPRTRYRYRSVTRNREEEADESVGDATQSSSFDSSAQLRPLRFYGRRPIPSTEPPVTETLIPAKRFDYVADAHRRQQQSLRTTTPRSVHDQSTVVWTSFNEQRASNEIRNSVEGDYATTMQPTAQPLVTRLVTSVEESATTERQKILIKTKYSSLTSTTKIPLTTTSSISDQSLAALTVPRRNEEQSANEIRQEQVERSTLPIEGEFLYQPVFTTESHESSTIEIESVFSNLIGNRDSAK</sequence>
<feature type="region of interest" description="Disordered" evidence="13">
    <location>
        <begin position="406"/>
        <end position="569"/>
    </location>
</feature>
<evidence type="ECO:0000256" key="8">
    <source>
        <dbReference type="ARBA" id="ARBA00023157"/>
    </source>
</evidence>
<evidence type="ECO:0000256" key="6">
    <source>
        <dbReference type="ARBA" id="ARBA00022801"/>
    </source>
</evidence>
<gene>
    <name evidence="17" type="ORF">QLX08_009520</name>
</gene>
<comment type="catalytic activity">
    <reaction evidence="1">
        <text>Random endo-hydrolysis of N-acetyl-beta-D-glucosaminide (1-&gt;4)-beta-linkages in chitin and chitodextrins.</text>
        <dbReference type="EC" id="3.2.1.14"/>
    </reaction>
</comment>
<evidence type="ECO:0000256" key="11">
    <source>
        <dbReference type="ARBA" id="ARBA00023326"/>
    </source>
</evidence>
<feature type="compositionally biased region" description="Polar residues" evidence="13">
    <location>
        <begin position="1656"/>
        <end position="1670"/>
    </location>
</feature>
<evidence type="ECO:0000256" key="10">
    <source>
        <dbReference type="ARBA" id="ARBA00023295"/>
    </source>
</evidence>
<evidence type="ECO:0000256" key="1">
    <source>
        <dbReference type="ARBA" id="ARBA00000822"/>
    </source>
</evidence>
<evidence type="ECO:0000256" key="14">
    <source>
        <dbReference type="SAM" id="SignalP"/>
    </source>
</evidence>
<feature type="compositionally biased region" description="Polar residues" evidence="13">
    <location>
        <begin position="879"/>
        <end position="889"/>
    </location>
</feature>
<evidence type="ECO:0000256" key="2">
    <source>
        <dbReference type="ARBA" id="ARBA00009121"/>
    </source>
</evidence>
<accession>A0AAW0ZGF3</accession>
<dbReference type="Pfam" id="PF00704">
    <property type="entry name" value="Glyco_hydro_18"/>
    <property type="match status" value="1"/>
</dbReference>
<dbReference type="SMART" id="SM00636">
    <property type="entry name" value="Glyco_18"/>
    <property type="match status" value="1"/>
</dbReference>
<feature type="compositionally biased region" description="Basic and acidic residues" evidence="13">
    <location>
        <begin position="1196"/>
        <end position="1213"/>
    </location>
</feature>
<dbReference type="FunFam" id="2.170.140.10:FF:000005">
    <property type="entry name" value="Acidic mammalian chitinase"/>
    <property type="match status" value="1"/>
</dbReference>
<feature type="signal peptide" evidence="14">
    <location>
        <begin position="1"/>
        <end position="26"/>
    </location>
</feature>
<dbReference type="GO" id="GO:0005576">
    <property type="term" value="C:extracellular region"/>
    <property type="evidence" value="ECO:0007669"/>
    <property type="project" value="InterPro"/>
</dbReference>
<feature type="compositionally biased region" description="Basic and acidic residues" evidence="13">
    <location>
        <begin position="1169"/>
        <end position="1182"/>
    </location>
</feature>
<feature type="domain" description="GH18" evidence="16">
    <location>
        <begin position="28"/>
        <end position="405"/>
    </location>
</feature>
<feature type="compositionally biased region" description="Acidic residues" evidence="13">
    <location>
        <begin position="861"/>
        <end position="877"/>
    </location>
</feature>
<evidence type="ECO:0000313" key="17">
    <source>
        <dbReference type="EMBL" id="KAK9296464.1"/>
    </source>
</evidence>
<feature type="compositionally biased region" description="Basic and acidic residues" evidence="13">
    <location>
        <begin position="1717"/>
        <end position="1729"/>
    </location>
</feature>
<feature type="compositionally biased region" description="Basic and acidic residues" evidence="13">
    <location>
        <begin position="918"/>
        <end position="930"/>
    </location>
</feature>
<feature type="region of interest" description="Disordered" evidence="13">
    <location>
        <begin position="1113"/>
        <end position="1236"/>
    </location>
</feature>
<feature type="chain" id="PRO_5043945775" description="chitinase" evidence="14">
    <location>
        <begin position="27"/>
        <end position="2061"/>
    </location>
</feature>
<dbReference type="InterPro" id="IPR050314">
    <property type="entry name" value="Glycosyl_Hydrlase_18"/>
</dbReference>
<dbReference type="PANTHER" id="PTHR11177:SF399">
    <property type="entry name" value="CHITINASE 6, ISOFORM C"/>
    <property type="match status" value="1"/>
</dbReference>
<keyword evidence="6 12" id="KW-0378">Hydrolase</keyword>
<dbReference type="Gene3D" id="3.20.20.80">
    <property type="entry name" value="Glycosidases"/>
    <property type="match status" value="1"/>
</dbReference>
<keyword evidence="9" id="KW-0119">Carbohydrate metabolism</keyword>
<dbReference type="PANTHER" id="PTHR11177">
    <property type="entry name" value="CHITINASE"/>
    <property type="match status" value="1"/>
</dbReference>
<dbReference type="InterPro" id="IPR029070">
    <property type="entry name" value="Chitinase_insertion_sf"/>
</dbReference>
<feature type="compositionally biased region" description="Basic and acidic residues" evidence="13">
    <location>
        <begin position="471"/>
        <end position="488"/>
    </location>
</feature>
<feature type="compositionally biased region" description="Polar residues" evidence="13">
    <location>
        <begin position="534"/>
        <end position="550"/>
    </location>
</feature>
<dbReference type="SMART" id="SM00494">
    <property type="entry name" value="ChtBD2"/>
    <property type="match status" value="1"/>
</dbReference>
<keyword evidence="18" id="KW-1185">Reference proteome</keyword>
<dbReference type="Pfam" id="PF01607">
    <property type="entry name" value="CBM_14"/>
    <property type="match status" value="1"/>
</dbReference>
<feature type="compositionally biased region" description="Polar residues" evidence="13">
    <location>
        <begin position="457"/>
        <end position="466"/>
    </location>
</feature>
<dbReference type="InterPro" id="IPR017853">
    <property type="entry name" value="GH"/>
</dbReference>
<evidence type="ECO:0000256" key="4">
    <source>
        <dbReference type="ARBA" id="ARBA00022669"/>
    </source>
</evidence>
<feature type="region of interest" description="Disordered" evidence="13">
    <location>
        <begin position="649"/>
        <end position="743"/>
    </location>
</feature>
<keyword evidence="11" id="KW-0624">Polysaccharide degradation</keyword>
<feature type="region of interest" description="Disordered" evidence="13">
    <location>
        <begin position="766"/>
        <end position="1037"/>
    </location>
</feature>
<feature type="compositionally biased region" description="Basic and acidic residues" evidence="13">
    <location>
        <begin position="686"/>
        <end position="697"/>
    </location>
</feature>
<feature type="compositionally biased region" description="Polar residues" evidence="13">
    <location>
        <begin position="959"/>
        <end position="993"/>
    </location>
</feature>
<dbReference type="Proteomes" id="UP001432146">
    <property type="component" value="Unassembled WGS sequence"/>
</dbReference>
<keyword evidence="8" id="KW-1015">Disulfide bond</keyword>
<feature type="compositionally biased region" description="Basic and acidic residues" evidence="13">
    <location>
        <begin position="724"/>
        <end position="735"/>
    </location>
</feature>
<dbReference type="InterPro" id="IPR001579">
    <property type="entry name" value="Glyco_hydro_18_chit_AS"/>
</dbReference>
<dbReference type="InterPro" id="IPR001223">
    <property type="entry name" value="Glyco_hydro18_cat"/>
</dbReference>
<keyword evidence="4" id="KW-0147">Chitin-binding</keyword>
<dbReference type="GO" id="GO:0008843">
    <property type="term" value="F:endochitinase activity"/>
    <property type="evidence" value="ECO:0007669"/>
    <property type="project" value="UniProtKB-EC"/>
</dbReference>
<dbReference type="GO" id="GO:0006032">
    <property type="term" value="P:chitin catabolic process"/>
    <property type="evidence" value="ECO:0007669"/>
    <property type="project" value="UniProtKB-KW"/>
</dbReference>
<proteinExistence type="inferred from homology"/>
<dbReference type="GO" id="GO:0008061">
    <property type="term" value="F:chitin binding"/>
    <property type="evidence" value="ECO:0007669"/>
    <property type="project" value="UniProtKB-KW"/>
</dbReference>
<protein>
    <recommendedName>
        <fullName evidence="3">chitinase</fullName>
        <ecNumber evidence="3">3.2.1.14</ecNumber>
    </recommendedName>
</protein>
<evidence type="ECO:0000259" key="15">
    <source>
        <dbReference type="PROSITE" id="PS50940"/>
    </source>
</evidence>
<dbReference type="EC" id="3.2.1.14" evidence="3"/>
<dbReference type="FunFam" id="3.10.50.10:FF:000004">
    <property type="entry name" value="Chitinase 5"/>
    <property type="match status" value="1"/>
</dbReference>
<feature type="region of interest" description="Disordered" evidence="13">
    <location>
        <begin position="1751"/>
        <end position="1858"/>
    </location>
</feature>
<dbReference type="PROSITE" id="PS50940">
    <property type="entry name" value="CHIT_BIND_II"/>
    <property type="match status" value="1"/>
</dbReference>
<keyword evidence="5 14" id="KW-0732">Signal</keyword>
<feature type="compositionally biased region" description="Polar residues" evidence="13">
    <location>
        <begin position="778"/>
        <end position="793"/>
    </location>
</feature>
<dbReference type="SUPFAM" id="SSF54556">
    <property type="entry name" value="Chitinase insertion domain"/>
    <property type="match status" value="1"/>
</dbReference>
<dbReference type="SUPFAM" id="SSF51445">
    <property type="entry name" value="(Trans)glycosidases"/>
    <property type="match status" value="1"/>
</dbReference>
<feature type="compositionally biased region" description="Polar residues" evidence="13">
    <location>
        <begin position="806"/>
        <end position="818"/>
    </location>
</feature>
<feature type="region of interest" description="Disordered" evidence="13">
    <location>
        <begin position="1703"/>
        <end position="1729"/>
    </location>
</feature>
<feature type="compositionally biased region" description="Low complexity" evidence="13">
    <location>
        <begin position="949"/>
        <end position="958"/>
    </location>
</feature>
<dbReference type="Gene3D" id="3.10.50.10">
    <property type="match status" value="1"/>
</dbReference>
<feature type="region of interest" description="Disordered" evidence="13">
    <location>
        <begin position="1650"/>
        <end position="1670"/>
    </location>
</feature>
<name>A0AAW0ZGF3_9HYME</name>
<evidence type="ECO:0000256" key="13">
    <source>
        <dbReference type="SAM" id="MobiDB-lite"/>
    </source>
</evidence>
<dbReference type="InterPro" id="IPR002557">
    <property type="entry name" value="Chitin-bd_dom"/>
</dbReference>
<evidence type="ECO:0000256" key="12">
    <source>
        <dbReference type="RuleBase" id="RU000489"/>
    </source>
</evidence>
<dbReference type="GO" id="GO:0000272">
    <property type="term" value="P:polysaccharide catabolic process"/>
    <property type="evidence" value="ECO:0007669"/>
    <property type="project" value="UniProtKB-KW"/>
</dbReference>
<evidence type="ECO:0000256" key="5">
    <source>
        <dbReference type="ARBA" id="ARBA00022729"/>
    </source>
</evidence>
<feature type="compositionally biased region" description="Polar residues" evidence="13">
    <location>
        <begin position="1846"/>
        <end position="1858"/>
    </location>
</feature>
<dbReference type="Gene3D" id="2.170.140.10">
    <property type="entry name" value="Chitin binding domain"/>
    <property type="match status" value="1"/>
</dbReference>
<dbReference type="InterPro" id="IPR011583">
    <property type="entry name" value="Chitinase_II/V-like_cat"/>
</dbReference>
<comment type="similarity">
    <text evidence="2">Belongs to the glycosyl hydrolase 18 family. Chitinase class II subfamily.</text>
</comment>
<comment type="caution">
    <text evidence="17">The sequence shown here is derived from an EMBL/GenBank/DDBJ whole genome shotgun (WGS) entry which is preliminary data.</text>
</comment>
<feature type="domain" description="Chitin-binding type-2" evidence="15">
    <location>
        <begin position="564"/>
        <end position="625"/>
    </location>
</feature>
<evidence type="ECO:0000256" key="7">
    <source>
        <dbReference type="ARBA" id="ARBA00023024"/>
    </source>
</evidence>
<keyword evidence="10 12" id="KW-0326">Glycosidase</keyword>
<feature type="compositionally biased region" description="Polar residues" evidence="13">
    <location>
        <begin position="1001"/>
        <end position="1011"/>
    </location>
</feature>
<evidence type="ECO:0000259" key="16">
    <source>
        <dbReference type="PROSITE" id="PS51910"/>
    </source>
</evidence>
<dbReference type="SUPFAM" id="SSF57625">
    <property type="entry name" value="Invertebrate chitin-binding proteins"/>
    <property type="match status" value="1"/>
</dbReference>
<dbReference type="InterPro" id="IPR036508">
    <property type="entry name" value="Chitin-bd_dom_sf"/>
</dbReference>
<organism evidence="17 18">
    <name type="scientific">Tetragonisca angustula</name>
    <dbReference type="NCBI Taxonomy" id="166442"/>
    <lineage>
        <taxon>Eukaryota</taxon>
        <taxon>Metazoa</taxon>
        <taxon>Ecdysozoa</taxon>
        <taxon>Arthropoda</taxon>
        <taxon>Hexapoda</taxon>
        <taxon>Insecta</taxon>
        <taxon>Pterygota</taxon>
        <taxon>Neoptera</taxon>
        <taxon>Endopterygota</taxon>
        <taxon>Hymenoptera</taxon>
        <taxon>Apocrita</taxon>
        <taxon>Aculeata</taxon>
        <taxon>Apoidea</taxon>
        <taxon>Anthophila</taxon>
        <taxon>Apidae</taxon>
        <taxon>Tetragonisca</taxon>
    </lineage>
</organism>
<evidence type="ECO:0000256" key="3">
    <source>
        <dbReference type="ARBA" id="ARBA00012729"/>
    </source>
</evidence>
<feature type="compositionally biased region" description="Basic and acidic residues" evidence="13">
    <location>
        <begin position="1778"/>
        <end position="1796"/>
    </location>
</feature>
<reference evidence="17 18" key="1">
    <citation type="submission" date="2024-05" db="EMBL/GenBank/DDBJ databases">
        <title>The nuclear and mitochondrial genome assemblies of Tetragonisca angustula (Apidae: Meliponini), a tiny yet remarkable pollinator in the Neotropics.</title>
        <authorList>
            <person name="Ferrari R."/>
            <person name="Ricardo P.C."/>
            <person name="Dias F.C."/>
            <person name="Araujo N.S."/>
            <person name="Soares D.O."/>
            <person name="Zhou Q.-S."/>
            <person name="Zhu C.-D."/>
            <person name="Coutinho L."/>
            <person name="Airas M.C."/>
            <person name="Batista T.M."/>
        </authorList>
    </citation>
    <scope>NUCLEOTIDE SEQUENCE [LARGE SCALE GENOMIC DNA]</scope>
    <source>
        <strain evidence="17">ASF017062</strain>
        <tissue evidence="17">Abdomen</tissue>
    </source>
</reference>
<evidence type="ECO:0000313" key="18">
    <source>
        <dbReference type="Proteomes" id="UP001432146"/>
    </source>
</evidence>
<feature type="compositionally biased region" description="Acidic residues" evidence="13">
    <location>
        <begin position="664"/>
        <end position="685"/>
    </location>
</feature>
<feature type="compositionally biased region" description="Polar residues" evidence="13">
    <location>
        <begin position="1214"/>
        <end position="1223"/>
    </location>
</feature>
<feature type="compositionally biased region" description="Basic and acidic residues" evidence="13">
    <location>
        <begin position="850"/>
        <end position="860"/>
    </location>
</feature>
<dbReference type="CDD" id="cd02872">
    <property type="entry name" value="GH18_chitolectin_chitotriosidase"/>
    <property type="match status" value="1"/>
</dbReference>
<feature type="compositionally biased region" description="Basic residues" evidence="13">
    <location>
        <begin position="1823"/>
        <end position="1833"/>
    </location>
</feature>
<keyword evidence="7" id="KW-0146">Chitin degradation</keyword>
<dbReference type="EMBL" id="JAWNGG020000212">
    <property type="protein sequence ID" value="KAK9296464.1"/>
    <property type="molecule type" value="Genomic_DNA"/>
</dbReference>
<dbReference type="FunFam" id="3.20.20.80:FF:000007">
    <property type="entry name" value="Acidic mammalian chitinase"/>
    <property type="match status" value="1"/>
</dbReference>
<feature type="compositionally biased region" description="Basic and acidic residues" evidence="13">
    <location>
        <begin position="1756"/>
        <end position="1770"/>
    </location>
</feature>
<evidence type="ECO:0000256" key="9">
    <source>
        <dbReference type="ARBA" id="ARBA00023277"/>
    </source>
</evidence>
<dbReference type="PROSITE" id="PS51910">
    <property type="entry name" value="GH18_2"/>
    <property type="match status" value="1"/>
</dbReference>